<gene>
    <name evidence="4" type="ORF">X798_03713</name>
</gene>
<feature type="coiled-coil region" evidence="1">
    <location>
        <begin position="1291"/>
        <end position="1318"/>
    </location>
</feature>
<feature type="domain" description="PI3K/PI4K catalytic" evidence="2">
    <location>
        <begin position="1402"/>
        <end position="1571"/>
    </location>
</feature>
<dbReference type="Pfam" id="PF00454">
    <property type="entry name" value="PI3_PI4_kinase"/>
    <property type="match status" value="1"/>
</dbReference>
<dbReference type="Proteomes" id="UP000242913">
    <property type="component" value="Unassembled WGS sequence"/>
</dbReference>
<keyword evidence="5" id="KW-1185">Reference proteome</keyword>
<dbReference type="SUPFAM" id="SSF53098">
    <property type="entry name" value="Ribonuclease H-like"/>
    <property type="match status" value="1"/>
</dbReference>
<dbReference type="InterPro" id="IPR011009">
    <property type="entry name" value="Kinase-like_dom_sf"/>
</dbReference>
<dbReference type="GO" id="GO:0003676">
    <property type="term" value="F:nucleic acid binding"/>
    <property type="evidence" value="ECO:0007669"/>
    <property type="project" value="InterPro"/>
</dbReference>
<sequence length="1659" mass="192859">MDYLLKLLRYTFSRRRQVMDNMFGIIHRNFAADITALLALLLEKNSILILRPYLCYDLWTNCMEFCLHHVDIRDYNCTLRTCSWILLRVARVAKYCGLMLLVEQMTRKIAEMLRKYLLSLHTSNKTFMLSDDLYVNLLRIFNELLFEFGAKNWYLMSTQSEELSDLIGRAWTDTILLWQSRKFTDKLMSSLNEITFNISQSIGNSHFDDLLFTEKDERWCQLIEKLFVRWSHRLPLQIKKELFVNFVQLLISVHRERLLIWYLRAVTSIAVSSVIELLEKEYCTYLWEFTLSVLHSQSQSVSNMQCEEMRIKGYQRDGNHLEQHKSSEYLHSRSRLFSGSCEPIDETAVKEWSFRCAALKFILKASVKPGNVPLPFPKYHVALLQKKYFIRELMDFVGKNLMELWRSLKLGSTDSEILQRDQINLFFTVQNLFSHFYPFCAECDPLLSVLQAFVLIAVMSLDLPRIIRSDKLTGVDEWLLTLGTEGSWQAADKGLKNTICLKLKEMTLQQLIDHKNGFADKKGLSNRSETASEIVLNYVNEAVHCCSSFREAVFIVEPFIQHGTMTERRKFVTMLRTFAVTVMLEAEENKSERNVNELIIAELILTYLPQLIRIFPTFDAVIDLFLEAAIICYVVQPVLNDGFLPTDELRRVEVIQKISSNKQLFQSYLNAEEIITSHIIYLDILFLVQEKITKNITYLLGSWFDLYNLLLELHHDLAVEKAHCVFDVFIENSYCREEIMTRINMKNFEKNAPDVLNQILQVWSKYPTLRKYIAPCLTRFDSSHTSSYYHVFPTNVKLEELIALSLRELFFNPFELYPCEVYWYVCQILSSSTFILCVNNSFSDGSVNMRLLKTIRLLLLSICCLIFSPRIYNEGQNMSKFCVDVNYLLANFPERLIRNDYPLVVVIVACIRQACVNLALELDFRRLPFDLSKLSKVCLEINMTNDAAYFLHCHLDRLSDPMRPIMHTLNGNRGFFDLFDGKESTDKPAELFMEILTKMDDADSLRPLSLQIKDNSRCHMIFRSLAFYYAGLDIPSEFHEMANVACVELQQWDRSFLKIYFKENTGRQIYSIMFTQVKKESELSQLLCDTAMKIKCDEIAKSWIVPRDLLHDLSHYCEMNDLVQLNTSPIRGSIMSCPWIVCKYENEHVPVRILTPMIIARAEYLCKKNAYERALQIIEKYRKFVDIDENVFREYDITKARILKKCGYEEARELSVRARMLLAEFDMEACRSDLAIDALKMTVTSIVQAVEKTLNAGHENVLLLAEVHKRLAIYVEKKLLLLEDYCSSATFKVKKTAIKKWEEEIRAIREEKLQAVRQGKMLEQGKLLEEKRIQKEKMSEEKKLVQYCNDRNILNKKYARSTASIADSLLLSEAESLRNVPIPAIEQPLTDDSSQLITFIKIESLVTMSDGITQPTIITVSGSDGKVRKLIFKNDDLRQYSLVEQLFTVVNILLMNGDKTFPLRTYHVIPINSSAGVIEFCLGTVSLLWDIIELRLHMLCLSYSMCLSYILLLYMVQARANQSNLVETCEEICKGIHPVFRHFFYDSFPNPLEWFFRIKDYTISLARWSIAVDNLDRLQKNSQYLGGENGSQSATLAVCRLRDKLAGMENRIYMDASQQQLTFALCHLYARCNRSVSIPAPVYYAHLACARASIYSNTL</sequence>
<dbReference type="PROSITE" id="PS50822">
    <property type="entry name" value="PIWI"/>
    <property type="match status" value="1"/>
</dbReference>
<dbReference type="PANTHER" id="PTHR37079:SF4">
    <property type="entry name" value="SERINE_THREONINE-PROTEIN KINASE ATM"/>
    <property type="match status" value="1"/>
</dbReference>
<dbReference type="InterPro" id="IPR003165">
    <property type="entry name" value="Piwi"/>
</dbReference>
<dbReference type="OrthoDB" id="381190at2759"/>
<keyword evidence="1" id="KW-0175">Coiled coil</keyword>
<dbReference type="SMART" id="SM00146">
    <property type="entry name" value="PI3Kc"/>
    <property type="match status" value="1"/>
</dbReference>
<dbReference type="InterPro" id="IPR038980">
    <property type="entry name" value="ATM_plant"/>
</dbReference>
<dbReference type="SUPFAM" id="SSF56112">
    <property type="entry name" value="Protein kinase-like (PK-like)"/>
    <property type="match status" value="1"/>
</dbReference>
<name>A0A238BUZ6_9BILA</name>
<proteinExistence type="predicted"/>
<evidence type="ECO:0000256" key="1">
    <source>
        <dbReference type="SAM" id="Coils"/>
    </source>
</evidence>
<feature type="domain" description="Piwi" evidence="3">
    <location>
        <begin position="1615"/>
        <end position="1657"/>
    </location>
</feature>
<evidence type="ECO:0000259" key="3">
    <source>
        <dbReference type="PROSITE" id="PS50822"/>
    </source>
</evidence>
<dbReference type="PROSITE" id="PS50290">
    <property type="entry name" value="PI3_4_KINASE_3"/>
    <property type="match status" value="1"/>
</dbReference>
<dbReference type="InterPro" id="IPR000403">
    <property type="entry name" value="PI3/4_kinase_cat_dom"/>
</dbReference>
<dbReference type="Pfam" id="PF02171">
    <property type="entry name" value="Piwi"/>
    <property type="match status" value="1"/>
</dbReference>
<dbReference type="InterPro" id="IPR036397">
    <property type="entry name" value="RNaseH_sf"/>
</dbReference>
<dbReference type="EMBL" id="KZ269996">
    <property type="protein sequence ID" value="OZC09169.1"/>
    <property type="molecule type" value="Genomic_DNA"/>
</dbReference>
<organism evidence="4 5">
    <name type="scientific">Onchocerca flexuosa</name>
    <dbReference type="NCBI Taxonomy" id="387005"/>
    <lineage>
        <taxon>Eukaryota</taxon>
        <taxon>Metazoa</taxon>
        <taxon>Ecdysozoa</taxon>
        <taxon>Nematoda</taxon>
        <taxon>Chromadorea</taxon>
        <taxon>Rhabditida</taxon>
        <taxon>Spirurina</taxon>
        <taxon>Spiruromorpha</taxon>
        <taxon>Filarioidea</taxon>
        <taxon>Onchocercidae</taxon>
        <taxon>Onchocerca</taxon>
    </lineage>
</organism>
<dbReference type="PANTHER" id="PTHR37079">
    <property type="entry name" value="SERINE/THREONINE-PROTEIN KINASE ATM"/>
    <property type="match status" value="1"/>
</dbReference>
<dbReference type="Gene3D" id="3.30.420.10">
    <property type="entry name" value="Ribonuclease H-like superfamily/Ribonuclease H"/>
    <property type="match status" value="1"/>
</dbReference>
<protein>
    <submittedName>
        <fullName evidence="4">Uncharacterized protein</fullName>
    </submittedName>
</protein>
<evidence type="ECO:0000313" key="4">
    <source>
        <dbReference type="EMBL" id="OZC09169.1"/>
    </source>
</evidence>
<dbReference type="GO" id="GO:0004674">
    <property type="term" value="F:protein serine/threonine kinase activity"/>
    <property type="evidence" value="ECO:0007669"/>
    <property type="project" value="InterPro"/>
</dbReference>
<dbReference type="GO" id="GO:0006974">
    <property type="term" value="P:DNA damage response"/>
    <property type="evidence" value="ECO:0007669"/>
    <property type="project" value="InterPro"/>
</dbReference>
<evidence type="ECO:0000259" key="2">
    <source>
        <dbReference type="PROSITE" id="PS50290"/>
    </source>
</evidence>
<evidence type="ECO:0000313" key="5">
    <source>
        <dbReference type="Proteomes" id="UP000242913"/>
    </source>
</evidence>
<dbReference type="InterPro" id="IPR012337">
    <property type="entry name" value="RNaseH-like_sf"/>
</dbReference>
<dbReference type="Gene3D" id="3.30.1010.10">
    <property type="entry name" value="Phosphatidylinositol 3-kinase Catalytic Subunit, Chain A, domain 4"/>
    <property type="match status" value="1"/>
</dbReference>
<accession>A0A238BUZ6</accession>
<reference evidence="4 5" key="1">
    <citation type="submission" date="2015-12" db="EMBL/GenBank/DDBJ databases">
        <title>Draft genome of the nematode, Onchocerca flexuosa.</title>
        <authorList>
            <person name="Mitreva M."/>
        </authorList>
    </citation>
    <scope>NUCLEOTIDE SEQUENCE [LARGE SCALE GENOMIC DNA]</scope>
    <source>
        <strain evidence="4">Red Deer</strain>
    </source>
</reference>